<proteinExistence type="predicted"/>
<evidence type="ECO:0000313" key="2">
    <source>
        <dbReference type="Proteomes" id="UP000237819"/>
    </source>
</evidence>
<dbReference type="RefSeq" id="WP_105335576.1">
    <property type="nucleotide sequence ID" value="NZ_PUHZ01000012.1"/>
</dbReference>
<organism evidence="1 2">
    <name type="scientific">Blastopirellula marina</name>
    <dbReference type="NCBI Taxonomy" id="124"/>
    <lineage>
        <taxon>Bacteria</taxon>
        <taxon>Pseudomonadati</taxon>
        <taxon>Planctomycetota</taxon>
        <taxon>Planctomycetia</taxon>
        <taxon>Pirellulales</taxon>
        <taxon>Pirellulaceae</taxon>
        <taxon>Blastopirellula</taxon>
    </lineage>
</organism>
<protein>
    <submittedName>
        <fullName evidence="1">Uncharacterized protein</fullName>
    </submittedName>
</protein>
<name>A0A2S8GN58_9BACT</name>
<accession>A0A2S8GN58</accession>
<reference evidence="1 2" key="1">
    <citation type="submission" date="2018-02" db="EMBL/GenBank/DDBJ databases">
        <title>Comparative genomes isolates from brazilian mangrove.</title>
        <authorList>
            <person name="Araujo J.E."/>
            <person name="Taketani R.G."/>
            <person name="Silva M.C.P."/>
            <person name="Loureco M.V."/>
            <person name="Andreote F.D."/>
        </authorList>
    </citation>
    <scope>NUCLEOTIDE SEQUENCE [LARGE SCALE GENOMIC DNA]</scope>
    <source>
        <strain evidence="1 2">Nap-Phe MGV</strain>
    </source>
</reference>
<sequence length="139" mass="15268">MSVAQSHPTLSSHESAATLVRHRCLHRRCAACAQERVCRTQIDAAGDDAAEETLDEDDCAAGCDSPLRQLHGEGENRNRYLVVTYTRYASEMPIAVYRAESLEDAHGFVVEFEKRDLPLATEIVLDRTGASDGDHHSAA</sequence>
<dbReference type="Proteomes" id="UP000237819">
    <property type="component" value="Unassembled WGS sequence"/>
</dbReference>
<evidence type="ECO:0000313" key="1">
    <source>
        <dbReference type="EMBL" id="PQO45876.1"/>
    </source>
</evidence>
<dbReference type="AlphaFoldDB" id="A0A2S8GN58"/>
<gene>
    <name evidence="1" type="ORF">C5Y93_11500</name>
</gene>
<dbReference type="OrthoDB" id="9950703at2"/>
<dbReference type="EMBL" id="PUHZ01000012">
    <property type="protein sequence ID" value="PQO45876.1"/>
    <property type="molecule type" value="Genomic_DNA"/>
</dbReference>
<comment type="caution">
    <text evidence="1">The sequence shown here is derived from an EMBL/GenBank/DDBJ whole genome shotgun (WGS) entry which is preliminary data.</text>
</comment>